<keyword evidence="7 9" id="KW-0472">Membrane</keyword>
<feature type="transmembrane region" description="Helical" evidence="9">
    <location>
        <begin position="136"/>
        <end position="155"/>
    </location>
</feature>
<keyword evidence="5 9" id="KW-0812">Transmembrane</keyword>
<dbReference type="PATRIC" id="fig|1678637.3.peg.1096"/>
<keyword evidence="4" id="KW-1003">Cell membrane</keyword>
<feature type="transmembrane region" description="Helical" evidence="9">
    <location>
        <begin position="472"/>
        <end position="494"/>
    </location>
</feature>
<evidence type="ECO:0000256" key="4">
    <source>
        <dbReference type="ARBA" id="ARBA00022475"/>
    </source>
</evidence>
<feature type="transmembrane region" description="Helical" evidence="9">
    <location>
        <begin position="358"/>
        <end position="381"/>
    </location>
</feature>
<evidence type="ECO:0000259" key="10">
    <source>
        <dbReference type="PROSITE" id="PS50850"/>
    </source>
</evidence>
<dbReference type="AlphaFoldDB" id="A0A0K9XKN0"/>
<dbReference type="PANTHER" id="PTHR42718">
    <property type="entry name" value="MAJOR FACILITATOR SUPERFAMILY MULTIDRUG TRANSPORTER MFSC"/>
    <property type="match status" value="1"/>
</dbReference>
<keyword evidence="6 9" id="KW-1133">Transmembrane helix</keyword>
<dbReference type="InterPro" id="IPR036259">
    <property type="entry name" value="MFS_trans_sf"/>
</dbReference>
<dbReference type="STRING" id="1678637.AC230_05040"/>
<feature type="transmembrane region" description="Helical" evidence="9">
    <location>
        <begin position="304"/>
        <end position="324"/>
    </location>
</feature>
<comment type="subcellular location">
    <subcellularLocation>
        <location evidence="1">Cell membrane</location>
        <topology evidence="1">Multi-pass membrane protein</topology>
    </subcellularLocation>
</comment>
<gene>
    <name evidence="11" type="ORF">AC230_05040</name>
</gene>
<dbReference type="Pfam" id="PF07690">
    <property type="entry name" value="MFS_1"/>
    <property type="match status" value="1"/>
</dbReference>
<name>A0A0K9XKN0_9ACTN</name>
<feature type="transmembrane region" description="Helical" evidence="9">
    <location>
        <begin position="77"/>
        <end position="97"/>
    </location>
</feature>
<keyword evidence="12" id="KW-1185">Reference proteome</keyword>
<protein>
    <submittedName>
        <fullName evidence="11">Drug resistance protein</fullName>
    </submittedName>
</protein>
<dbReference type="PANTHER" id="PTHR42718:SF9">
    <property type="entry name" value="MAJOR FACILITATOR SUPERFAMILY MULTIDRUG TRANSPORTER MFSC"/>
    <property type="match status" value="1"/>
</dbReference>
<evidence type="ECO:0000256" key="5">
    <source>
        <dbReference type="ARBA" id="ARBA00022692"/>
    </source>
</evidence>
<feature type="transmembrane region" description="Helical" evidence="9">
    <location>
        <begin position="229"/>
        <end position="248"/>
    </location>
</feature>
<dbReference type="InterPro" id="IPR020846">
    <property type="entry name" value="MFS_dom"/>
</dbReference>
<feature type="transmembrane region" description="Helical" evidence="9">
    <location>
        <begin position="50"/>
        <end position="70"/>
    </location>
</feature>
<dbReference type="GO" id="GO:0046677">
    <property type="term" value="P:response to antibiotic"/>
    <property type="evidence" value="ECO:0007669"/>
    <property type="project" value="UniProtKB-KW"/>
</dbReference>
<feature type="transmembrane region" description="Helical" evidence="9">
    <location>
        <begin position="331"/>
        <end position="352"/>
    </location>
</feature>
<feature type="transmembrane region" description="Helical" evidence="9">
    <location>
        <begin position="167"/>
        <end position="187"/>
    </location>
</feature>
<evidence type="ECO:0000313" key="12">
    <source>
        <dbReference type="Proteomes" id="UP000037288"/>
    </source>
</evidence>
<dbReference type="InterPro" id="IPR011701">
    <property type="entry name" value="MFS"/>
</dbReference>
<dbReference type="Gene3D" id="1.20.1250.20">
    <property type="entry name" value="MFS general substrate transporter like domains"/>
    <property type="match status" value="1"/>
</dbReference>
<dbReference type="InterPro" id="IPR004638">
    <property type="entry name" value="EmrB-like"/>
</dbReference>
<comment type="similarity">
    <text evidence="2">Belongs to the major facilitator superfamily. EmrB family.</text>
</comment>
<feature type="domain" description="Major facilitator superfamily (MFS) profile" evidence="10">
    <location>
        <begin position="12"/>
        <end position="498"/>
    </location>
</feature>
<feature type="transmembrane region" description="Helical" evidence="9">
    <location>
        <begin position="199"/>
        <end position="217"/>
    </location>
</feature>
<feature type="transmembrane region" description="Helical" evidence="9">
    <location>
        <begin position="269"/>
        <end position="292"/>
    </location>
</feature>
<dbReference type="CDD" id="cd17321">
    <property type="entry name" value="MFS_MMR_MDR_like"/>
    <property type="match status" value="1"/>
</dbReference>
<evidence type="ECO:0000256" key="8">
    <source>
        <dbReference type="ARBA" id="ARBA00023251"/>
    </source>
</evidence>
<sequence>METCSPGRKRLVLATLCSGLFMAMLDNLVVTTALPDIGRDLRAGTAGLQWVVEAYGLAYAALLLGGGVLGDRLGRRPVHAAGLALFAGGSALCALAGSPPALIAGRAVQGVGAALITPGSLAILRHVFTGERERARAIGVWSGVSGSGLALGPVVGGPLVDHFGWPAVFWINVPVGAAGLLLAARVLPRIPRAGARPDPAGQITVATGLGALVYALVEGPVRGWGEARVLGAGAVAVLALLAFVLVELRVPAPMLDLRLLTDRVAGTAAWAAFVTAFGFFGLVVYLALHLQYVLGLSPTEAGRALLPATLTTAVASVAAGRAAARFGPRPPLTAGLALLAAGLAAFSAYGSGARYAEFAWVLVVLGAGLGLTLTPVSIAVTTAVPARRAGMAAATLAMVREVGGVAGVAVMGAVLTARLAAALRERLPAAGGTDAGELARAVAAGGGHGLGRTAELPARTAHAVNTAHVTGLHTACLTAAALLAAAAAAVHLLMRRPPRPAAAEEAGALVRRS</sequence>
<dbReference type="PROSITE" id="PS50850">
    <property type="entry name" value="MFS"/>
    <property type="match status" value="1"/>
</dbReference>
<evidence type="ECO:0000256" key="7">
    <source>
        <dbReference type="ARBA" id="ARBA00023136"/>
    </source>
</evidence>
<comment type="caution">
    <text evidence="11">The sequence shown here is derived from an EMBL/GenBank/DDBJ whole genome shotgun (WGS) entry which is preliminary data.</text>
</comment>
<feature type="transmembrane region" description="Helical" evidence="9">
    <location>
        <begin position="103"/>
        <end position="124"/>
    </location>
</feature>
<dbReference type="RefSeq" id="WP_049714677.1">
    <property type="nucleotide sequence ID" value="NZ_LFXA01000002.1"/>
</dbReference>
<evidence type="ECO:0000256" key="1">
    <source>
        <dbReference type="ARBA" id="ARBA00004651"/>
    </source>
</evidence>
<dbReference type="GO" id="GO:0022857">
    <property type="term" value="F:transmembrane transporter activity"/>
    <property type="evidence" value="ECO:0007669"/>
    <property type="project" value="InterPro"/>
</dbReference>
<dbReference type="Gene3D" id="1.20.1720.10">
    <property type="entry name" value="Multidrug resistance protein D"/>
    <property type="match status" value="1"/>
</dbReference>
<dbReference type="SUPFAM" id="SSF103473">
    <property type="entry name" value="MFS general substrate transporter"/>
    <property type="match status" value="1"/>
</dbReference>
<proteinExistence type="inferred from homology"/>
<feature type="transmembrane region" description="Helical" evidence="9">
    <location>
        <begin position="402"/>
        <end position="421"/>
    </location>
</feature>
<evidence type="ECO:0000256" key="6">
    <source>
        <dbReference type="ARBA" id="ARBA00022989"/>
    </source>
</evidence>
<evidence type="ECO:0000256" key="2">
    <source>
        <dbReference type="ARBA" id="ARBA00008537"/>
    </source>
</evidence>
<feature type="transmembrane region" description="Helical" evidence="9">
    <location>
        <begin position="12"/>
        <end position="30"/>
    </location>
</feature>
<reference evidence="12" key="1">
    <citation type="submission" date="2015-07" db="EMBL/GenBank/DDBJ databases">
        <title>Draft genome sequence of Streptomyces sp. CMAA 1322, a bacterium isolated from Caatinga biome, from dry forest semiarid of Brazil.</title>
        <authorList>
            <person name="Santos S.N."/>
            <person name="Gacesa R."/>
            <person name="Taketani R.G."/>
            <person name="Long P.F."/>
            <person name="Melo I.S."/>
        </authorList>
    </citation>
    <scope>NUCLEOTIDE SEQUENCE [LARGE SCALE GENOMIC DNA]</scope>
    <source>
        <strain evidence="12">CMAA 1322</strain>
    </source>
</reference>
<organism evidence="11 12">
    <name type="scientific">Streptomyces caatingaensis</name>
    <dbReference type="NCBI Taxonomy" id="1678637"/>
    <lineage>
        <taxon>Bacteria</taxon>
        <taxon>Bacillati</taxon>
        <taxon>Actinomycetota</taxon>
        <taxon>Actinomycetes</taxon>
        <taxon>Kitasatosporales</taxon>
        <taxon>Streptomycetaceae</taxon>
        <taxon>Streptomyces</taxon>
    </lineage>
</organism>
<dbReference type="Proteomes" id="UP000037288">
    <property type="component" value="Unassembled WGS sequence"/>
</dbReference>
<dbReference type="GO" id="GO:0005886">
    <property type="term" value="C:plasma membrane"/>
    <property type="evidence" value="ECO:0007669"/>
    <property type="project" value="UniProtKB-SubCell"/>
</dbReference>
<dbReference type="EMBL" id="LFXA01000002">
    <property type="protein sequence ID" value="KNB53939.1"/>
    <property type="molecule type" value="Genomic_DNA"/>
</dbReference>
<accession>A0A0K9XKN0</accession>
<keyword evidence="3" id="KW-0813">Transport</keyword>
<dbReference type="NCBIfam" id="TIGR00711">
    <property type="entry name" value="efflux_EmrB"/>
    <property type="match status" value="1"/>
</dbReference>
<evidence type="ECO:0000256" key="9">
    <source>
        <dbReference type="SAM" id="Phobius"/>
    </source>
</evidence>
<dbReference type="PRINTS" id="PR01036">
    <property type="entry name" value="TCRTETB"/>
</dbReference>
<evidence type="ECO:0000256" key="3">
    <source>
        <dbReference type="ARBA" id="ARBA00022448"/>
    </source>
</evidence>
<keyword evidence="8" id="KW-0046">Antibiotic resistance</keyword>
<evidence type="ECO:0000313" key="11">
    <source>
        <dbReference type="EMBL" id="KNB53939.1"/>
    </source>
</evidence>